<dbReference type="AlphaFoldDB" id="A0A3R5WEX4"/>
<protein>
    <submittedName>
        <fullName evidence="2">Uncharacterized protein</fullName>
    </submittedName>
</protein>
<gene>
    <name evidence="2" type="ORF">DWY11_10655</name>
</gene>
<accession>A0A3R5WEX4</accession>
<sequence length="238" mass="26363">MNKVLIIICLLFCTKSFSQNTYYYKLVKKLQNSKVLLNIDGGQFVAFVGDICYEADKKGIGVGHGTLKLNKSYSNSQFKYYMGSSYWGEAATFKFKSDLSVLNVVLENGDVYVYKRQVAPASATTCSLIRKKGNSSGNSGSYPPSYHNNSYGGGYNTGGSSSSSQRQNTTHSRTQPTKHTCSLCNGQRRIVKDTYPPLYGQSNYQVKCNECGGYFMRSTGHTHITCPQCHGKGYFTTE</sequence>
<reference evidence="2 3" key="1">
    <citation type="submission" date="2018-08" db="EMBL/GenBank/DDBJ databases">
        <title>A genome reference for cultivated species of the human gut microbiota.</title>
        <authorList>
            <person name="Zou Y."/>
            <person name="Xue W."/>
            <person name="Luo G."/>
        </authorList>
    </citation>
    <scope>NUCLEOTIDE SEQUENCE [LARGE SCALE GENOMIC DNA]</scope>
    <source>
        <strain evidence="2 3">AF24-12</strain>
    </source>
</reference>
<organism evidence="2 3">
    <name type="scientific">Segatella copri</name>
    <dbReference type="NCBI Taxonomy" id="165179"/>
    <lineage>
        <taxon>Bacteria</taxon>
        <taxon>Pseudomonadati</taxon>
        <taxon>Bacteroidota</taxon>
        <taxon>Bacteroidia</taxon>
        <taxon>Bacteroidales</taxon>
        <taxon>Prevotellaceae</taxon>
        <taxon>Segatella</taxon>
    </lineage>
</organism>
<name>A0A3R5WEX4_9BACT</name>
<evidence type="ECO:0000256" key="1">
    <source>
        <dbReference type="SAM" id="MobiDB-lite"/>
    </source>
</evidence>
<feature type="compositionally biased region" description="Low complexity" evidence="1">
    <location>
        <begin position="158"/>
        <end position="175"/>
    </location>
</feature>
<dbReference type="RefSeq" id="WP_118085997.1">
    <property type="nucleotide sequence ID" value="NZ_QRVA01000026.1"/>
</dbReference>
<evidence type="ECO:0000313" key="3">
    <source>
        <dbReference type="Proteomes" id="UP000283872"/>
    </source>
</evidence>
<evidence type="ECO:0000313" key="2">
    <source>
        <dbReference type="EMBL" id="RGS14444.1"/>
    </source>
</evidence>
<dbReference type="EMBL" id="QRVA01000026">
    <property type="protein sequence ID" value="RGS14444.1"/>
    <property type="molecule type" value="Genomic_DNA"/>
</dbReference>
<comment type="caution">
    <text evidence="2">The sequence shown here is derived from an EMBL/GenBank/DDBJ whole genome shotgun (WGS) entry which is preliminary data.</text>
</comment>
<proteinExistence type="predicted"/>
<dbReference type="Proteomes" id="UP000283872">
    <property type="component" value="Unassembled WGS sequence"/>
</dbReference>
<feature type="region of interest" description="Disordered" evidence="1">
    <location>
        <begin position="153"/>
        <end position="179"/>
    </location>
</feature>